<organism evidence="1 2">
    <name type="scientific">Olea europaea subsp. europaea</name>
    <dbReference type="NCBI Taxonomy" id="158383"/>
    <lineage>
        <taxon>Eukaryota</taxon>
        <taxon>Viridiplantae</taxon>
        <taxon>Streptophyta</taxon>
        <taxon>Embryophyta</taxon>
        <taxon>Tracheophyta</taxon>
        <taxon>Spermatophyta</taxon>
        <taxon>Magnoliopsida</taxon>
        <taxon>eudicotyledons</taxon>
        <taxon>Gunneridae</taxon>
        <taxon>Pentapetalae</taxon>
        <taxon>asterids</taxon>
        <taxon>lamiids</taxon>
        <taxon>Lamiales</taxon>
        <taxon>Oleaceae</taxon>
        <taxon>Oleeae</taxon>
        <taxon>Olea</taxon>
    </lineage>
</organism>
<evidence type="ECO:0000313" key="2">
    <source>
        <dbReference type="Proteomes" id="UP000594638"/>
    </source>
</evidence>
<dbReference type="AlphaFoldDB" id="A0A8S0PIB5"/>
<keyword evidence="2" id="KW-1185">Reference proteome</keyword>
<gene>
    <name evidence="1" type="ORF">OLEA9_A010975</name>
</gene>
<name>A0A8S0PIB5_OLEEU</name>
<dbReference type="EMBL" id="CACTIH010000076">
    <property type="protein sequence ID" value="CAA2950500.1"/>
    <property type="molecule type" value="Genomic_DNA"/>
</dbReference>
<accession>A0A8S0PIB5</accession>
<proteinExistence type="predicted"/>
<dbReference type="Proteomes" id="UP000594638">
    <property type="component" value="Unassembled WGS sequence"/>
</dbReference>
<comment type="caution">
    <text evidence="1">The sequence shown here is derived from an EMBL/GenBank/DDBJ whole genome shotgun (WGS) entry which is preliminary data.</text>
</comment>
<protein>
    <submittedName>
        <fullName evidence="1">Uncharacterized protein</fullName>
    </submittedName>
</protein>
<reference evidence="1 2" key="1">
    <citation type="submission" date="2019-12" db="EMBL/GenBank/DDBJ databases">
        <authorList>
            <person name="Alioto T."/>
            <person name="Alioto T."/>
            <person name="Gomez Garrido J."/>
        </authorList>
    </citation>
    <scope>NUCLEOTIDE SEQUENCE [LARGE SCALE GENOMIC DNA]</scope>
</reference>
<dbReference type="Gramene" id="OE9A010975T1">
    <property type="protein sequence ID" value="OE9A010975C1"/>
    <property type="gene ID" value="OE9A010975"/>
</dbReference>
<sequence>METLKLKDMLLVQYFGDLRVEVEREDPPSHLAMHQNLYKASVAVLSAIHIDRKNQDLTIYDEKRVKEHGIPSQDWSAHKLKLYCSLVYGKMDAMDW</sequence>
<evidence type="ECO:0000313" key="1">
    <source>
        <dbReference type="EMBL" id="CAA2950500.1"/>
    </source>
</evidence>